<gene>
    <name evidence="3" type="ORF">C8E89_114119</name>
</gene>
<dbReference type="Proteomes" id="UP000247781">
    <property type="component" value="Unassembled WGS sequence"/>
</dbReference>
<reference evidence="4" key="1">
    <citation type="submission" date="2018-05" db="EMBL/GenBank/DDBJ databases">
        <authorList>
            <person name="Deangelis K."/>
            <person name="Huntemann M."/>
            <person name="Clum A."/>
            <person name="Pillay M."/>
            <person name="Palaniappan K."/>
            <person name="Varghese N."/>
            <person name="Mikhailova N."/>
            <person name="Stamatis D."/>
            <person name="Reddy T."/>
            <person name="Daum C."/>
            <person name="Shapiro N."/>
            <person name="Ivanova N."/>
            <person name="Kyrpides N."/>
            <person name="Woyke T."/>
        </authorList>
    </citation>
    <scope>NUCLEOTIDE SEQUENCE [LARGE SCALE GENOMIC DNA]</scope>
    <source>
        <strain evidence="4">GAS496</strain>
    </source>
</reference>
<keyword evidence="1" id="KW-0233">DNA recombination</keyword>
<dbReference type="InterPro" id="IPR013762">
    <property type="entry name" value="Integrase-like_cat_sf"/>
</dbReference>
<dbReference type="AlphaFoldDB" id="A0A318HCW5"/>
<dbReference type="RefSeq" id="WP_110317955.1">
    <property type="nucleotide sequence ID" value="NZ_QJJU01000014.1"/>
</dbReference>
<reference evidence="3 4" key="2">
    <citation type="submission" date="2018-06" db="EMBL/GenBank/DDBJ databases">
        <title>Sequencing of bacterial isolates from soil warming experiment in Harvard Forest, Massachusetts, USA.</title>
        <authorList>
            <person name="Deangelis K.PhD."/>
        </authorList>
    </citation>
    <scope>NUCLEOTIDE SEQUENCE [LARGE SCALE GENOMIC DNA]</scope>
    <source>
        <strain evidence="3 4">GAS496</strain>
    </source>
</reference>
<evidence type="ECO:0008006" key="5">
    <source>
        <dbReference type="Google" id="ProtNLM"/>
    </source>
</evidence>
<evidence type="ECO:0000313" key="4">
    <source>
        <dbReference type="Proteomes" id="UP000247781"/>
    </source>
</evidence>
<evidence type="ECO:0000256" key="1">
    <source>
        <dbReference type="ARBA" id="ARBA00023172"/>
    </source>
</evidence>
<dbReference type="Gene3D" id="1.10.443.10">
    <property type="entry name" value="Intergrase catalytic core"/>
    <property type="match status" value="1"/>
</dbReference>
<feature type="region of interest" description="Disordered" evidence="2">
    <location>
        <begin position="172"/>
        <end position="196"/>
    </location>
</feature>
<dbReference type="InterPro" id="IPR011010">
    <property type="entry name" value="DNA_brk_join_enz"/>
</dbReference>
<dbReference type="GO" id="GO:0015074">
    <property type="term" value="P:DNA integration"/>
    <property type="evidence" value="ECO:0007669"/>
    <property type="project" value="InterPro"/>
</dbReference>
<evidence type="ECO:0000313" key="3">
    <source>
        <dbReference type="EMBL" id="PXX06346.1"/>
    </source>
</evidence>
<evidence type="ECO:0000256" key="2">
    <source>
        <dbReference type="SAM" id="MobiDB-lite"/>
    </source>
</evidence>
<comment type="caution">
    <text evidence="3">The sequence shown here is derived from an EMBL/GenBank/DDBJ whole genome shotgun (WGS) entry which is preliminary data.</text>
</comment>
<accession>A0A318HCW5</accession>
<dbReference type="OrthoDB" id="3589776at2"/>
<dbReference type="GO" id="GO:0003677">
    <property type="term" value="F:DNA binding"/>
    <property type="evidence" value="ECO:0007669"/>
    <property type="project" value="InterPro"/>
</dbReference>
<feature type="region of interest" description="Disordered" evidence="2">
    <location>
        <begin position="452"/>
        <end position="471"/>
    </location>
</feature>
<dbReference type="GO" id="GO:0006310">
    <property type="term" value="P:DNA recombination"/>
    <property type="evidence" value="ECO:0007669"/>
    <property type="project" value="UniProtKB-KW"/>
</dbReference>
<dbReference type="SUPFAM" id="SSF56349">
    <property type="entry name" value="DNA breaking-rejoining enzymes"/>
    <property type="match status" value="1"/>
</dbReference>
<sequence length="692" mass="76203">MQLNDLPSGVFKAHEPVIGSHPLLAGARVPRFGNAVEWNLNGVIRRPANLPASAWTVVFSNELAEPSWNLLARETSMILFNPRHPAVIAAGVSLKPAPANPATAIARLSHLRRMASWAEANGLPPQLAAWQENDLRRLIQGLGEQLANNSIRNYITTLKWLRQCSPALTDKGLQGDPWARKSARKASNTAQGGVVSTPPIPPTQWFALIRAAWTYVHTFAPDILRAQRRYQELHDNATQVSGGHDPRLDRYLANPANPIPIHTGAGHEHDDEVHWSLLALMLGYDHYSRSSAFPRSYAAGRRRIARVEDAVATGHPTTTGVIDGLATVQHDDGTSTPWHPGLAPRALGLERRMLQNACYVLVVGLSMMRDCEIHEITPGSIVDYYGTPAIKSTKGKHDPNLPIKHWWITAPVAEAVVVAEQLSTHRDRLFPPLFRQDAVGPRSDQMLDAFTPHVNTTSDRTGLQKIPPGHMRPHMFRRTMAMLTDQFPGSEIALGIQLKHIARRALANRSTQGYANADSSWAAHLESAIDAARFRRLEDLYQTHKTGQPIGYGPGAAQMAQTFNDIHHTAQARDGDATVERALLRQARISIRFGVLNHCVMDENNTVGAACLENAVVPQGHKGPLHDRCRPDRCANSVIGPEHAPIWASEQRTLLTLIDTPGLSICRKEALQRELGVVEAILDKADNNEEQA</sequence>
<name>A0A318HCW5_9MYCO</name>
<protein>
    <recommendedName>
        <fullName evidence="5">Integrase</fullName>
    </recommendedName>
</protein>
<keyword evidence="4" id="KW-1185">Reference proteome</keyword>
<dbReference type="EMBL" id="QJJU01000014">
    <property type="protein sequence ID" value="PXX06346.1"/>
    <property type="molecule type" value="Genomic_DNA"/>
</dbReference>
<organism evidence="3 4">
    <name type="scientific">Mycolicibacterium moriokaense</name>
    <dbReference type="NCBI Taxonomy" id="39691"/>
    <lineage>
        <taxon>Bacteria</taxon>
        <taxon>Bacillati</taxon>
        <taxon>Actinomycetota</taxon>
        <taxon>Actinomycetes</taxon>
        <taxon>Mycobacteriales</taxon>
        <taxon>Mycobacteriaceae</taxon>
        <taxon>Mycolicibacterium</taxon>
    </lineage>
</organism>
<proteinExistence type="predicted"/>